<dbReference type="Gene3D" id="1.10.287.130">
    <property type="match status" value="1"/>
</dbReference>
<dbReference type="RefSeq" id="WP_069962002.1">
    <property type="nucleotide sequence ID" value="NZ_CP016094.1"/>
</dbReference>
<dbReference type="KEGG" id="obg:Verru16b_01850"/>
<dbReference type="EC" id="2.7.13.3" evidence="2"/>
<organism evidence="12 13">
    <name type="scientific">Lacunisphaera limnophila</name>
    <dbReference type="NCBI Taxonomy" id="1838286"/>
    <lineage>
        <taxon>Bacteria</taxon>
        <taxon>Pseudomonadati</taxon>
        <taxon>Verrucomicrobiota</taxon>
        <taxon>Opitutia</taxon>
        <taxon>Opitutales</taxon>
        <taxon>Opitutaceae</taxon>
        <taxon>Lacunisphaera</taxon>
    </lineage>
</organism>
<dbReference type="InterPro" id="IPR003661">
    <property type="entry name" value="HisK_dim/P_dom"/>
</dbReference>
<dbReference type="InterPro" id="IPR000014">
    <property type="entry name" value="PAS"/>
</dbReference>
<dbReference type="InterPro" id="IPR001789">
    <property type="entry name" value="Sig_transdc_resp-reg_receiver"/>
</dbReference>
<keyword evidence="7" id="KW-0067">ATP-binding</keyword>
<keyword evidence="3 9" id="KW-0597">Phosphoprotein</keyword>
<keyword evidence="5" id="KW-0547">Nucleotide-binding</keyword>
<dbReference type="Proteomes" id="UP000095228">
    <property type="component" value="Chromosome"/>
</dbReference>
<evidence type="ECO:0000256" key="7">
    <source>
        <dbReference type="ARBA" id="ARBA00022840"/>
    </source>
</evidence>
<dbReference type="SUPFAM" id="SSF55785">
    <property type="entry name" value="PYP-like sensor domain (PAS domain)"/>
    <property type="match status" value="1"/>
</dbReference>
<keyword evidence="4" id="KW-0808">Transferase</keyword>
<dbReference type="SMART" id="SM00448">
    <property type="entry name" value="REC"/>
    <property type="match status" value="1"/>
</dbReference>
<dbReference type="PANTHER" id="PTHR43065">
    <property type="entry name" value="SENSOR HISTIDINE KINASE"/>
    <property type="match status" value="1"/>
</dbReference>
<dbReference type="InterPro" id="IPR035965">
    <property type="entry name" value="PAS-like_dom_sf"/>
</dbReference>
<keyword evidence="13" id="KW-1185">Reference proteome</keyword>
<dbReference type="InterPro" id="IPR004358">
    <property type="entry name" value="Sig_transdc_His_kin-like_C"/>
</dbReference>
<dbReference type="InterPro" id="IPR003594">
    <property type="entry name" value="HATPase_dom"/>
</dbReference>
<dbReference type="Pfam" id="PF00497">
    <property type="entry name" value="SBP_bac_3"/>
    <property type="match status" value="1"/>
</dbReference>
<evidence type="ECO:0000256" key="6">
    <source>
        <dbReference type="ARBA" id="ARBA00022777"/>
    </source>
</evidence>
<dbReference type="SUPFAM" id="SSF52172">
    <property type="entry name" value="CheY-like"/>
    <property type="match status" value="1"/>
</dbReference>
<dbReference type="SUPFAM" id="SSF53850">
    <property type="entry name" value="Periplasmic binding protein-like II"/>
    <property type="match status" value="1"/>
</dbReference>
<feature type="domain" description="Histidine kinase" evidence="10">
    <location>
        <begin position="429"/>
        <end position="651"/>
    </location>
</feature>
<accession>A0A1D8AV66</accession>
<dbReference type="Pfam" id="PF00072">
    <property type="entry name" value="Response_reg"/>
    <property type="match status" value="1"/>
</dbReference>
<dbReference type="PANTHER" id="PTHR43065:SF46">
    <property type="entry name" value="C4-DICARBOXYLATE TRANSPORT SENSOR PROTEIN DCTB"/>
    <property type="match status" value="1"/>
</dbReference>
<evidence type="ECO:0000256" key="3">
    <source>
        <dbReference type="ARBA" id="ARBA00022553"/>
    </source>
</evidence>
<keyword evidence="8" id="KW-0902">Two-component regulatory system</keyword>
<evidence type="ECO:0000313" key="13">
    <source>
        <dbReference type="Proteomes" id="UP000095228"/>
    </source>
</evidence>
<dbReference type="SUPFAM" id="SSF47384">
    <property type="entry name" value="Homodimeric domain of signal transducing histidine kinase"/>
    <property type="match status" value="1"/>
</dbReference>
<dbReference type="InterPro" id="IPR011006">
    <property type="entry name" value="CheY-like_superfamily"/>
</dbReference>
<evidence type="ECO:0000256" key="2">
    <source>
        <dbReference type="ARBA" id="ARBA00012438"/>
    </source>
</evidence>
<dbReference type="Gene3D" id="3.30.450.20">
    <property type="entry name" value="PAS domain"/>
    <property type="match status" value="1"/>
</dbReference>
<feature type="domain" description="Response regulatory" evidence="11">
    <location>
        <begin position="672"/>
        <end position="788"/>
    </location>
</feature>
<dbReference type="Gene3D" id="3.30.565.10">
    <property type="entry name" value="Histidine kinase-like ATPase, C-terminal domain"/>
    <property type="match status" value="1"/>
</dbReference>
<dbReference type="InterPro" id="IPR036097">
    <property type="entry name" value="HisK_dim/P_sf"/>
</dbReference>
<dbReference type="PRINTS" id="PR00344">
    <property type="entry name" value="BCTRLSENSOR"/>
</dbReference>
<dbReference type="SUPFAM" id="SSF55874">
    <property type="entry name" value="ATPase domain of HSP90 chaperone/DNA topoisomerase II/histidine kinase"/>
    <property type="match status" value="1"/>
</dbReference>
<dbReference type="SMART" id="SM00062">
    <property type="entry name" value="PBPb"/>
    <property type="match status" value="1"/>
</dbReference>
<dbReference type="SMART" id="SM00387">
    <property type="entry name" value="HATPase_c"/>
    <property type="match status" value="1"/>
</dbReference>
<feature type="modified residue" description="4-aspartylphosphate" evidence="9">
    <location>
        <position position="723"/>
    </location>
</feature>
<dbReference type="InterPro" id="IPR005467">
    <property type="entry name" value="His_kinase_dom"/>
</dbReference>
<dbReference type="SMART" id="SM00388">
    <property type="entry name" value="HisKA"/>
    <property type="match status" value="1"/>
</dbReference>
<gene>
    <name evidence="12" type="ORF">Verru16b_01850</name>
</gene>
<dbReference type="InterPro" id="IPR001638">
    <property type="entry name" value="Solute-binding_3/MltF_N"/>
</dbReference>
<dbReference type="Gene3D" id="3.40.190.10">
    <property type="entry name" value="Periplasmic binding protein-like II"/>
    <property type="match status" value="2"/>
</dbReference>
<protein>
    <recommendedName>
        <fullName evidence="2">histidine kinase</fullName>
        <ecNumber evidence="2">2.7.13.3</ecNumber>
    </recommendedName>
</protein>
<reference evidence="12 13" key="1">
    <citation type="submission" date="2016-06" db="EMBL/GenBank/DDBJ databases">
        <title>Three novel species with peptidoglycan cell walls form the new genus Lacunisphaera gen. nov. in the family Opitutaceae of the verrucomicrobial subdivision 4.</title>
        <authorList>
            <person name="Rast P."/>
            <person name="Gloeckner I."/>
            <person name="Jogler M."/>
            <person name="Boedeker C."/>
            <person name="Jeske O."/>
            <person name="Wiegand S."/>
            <person name="Reinhardt R."/>
            <person name="Schumann P."/>
            <person name="Rohde M."/>
            <person name="Spring S."/>
            <person name="Gloeckner F.O."/>
            <person name="Jogler C."/>
        </authorList>
    </citation>
    <scope>NUCLEOTIDE SEQUENCE [LARGE SCALE GENOMIC DNA]</scope>
    <source>
        <strain evidence="12 13">IG16b</strain>
    </source>
</reference>
<dbReference type="STRING" id="1838286.Verru16b_01850"/>
<dbReference type="Pfam" id="PF02518">
    <property type="entry name" value="HATPase_c"/>
    <property type="match status" value="1"/>
</dbReference>
<evidence type="ECO:0000313" key="12">
    <source>
        <dbReference type="EMBL" id="AOS44782.1"/>
    </source>
</evidence>
<sequence>MAALFLTGARAGVAAETDTRTVGVLTDNYPFSYTDEKGQITGFAFDLVNEIEGVMGLKWERVIGDTKDVNAAFREGRLGILQSYARFPEREGEADFSVPYLTLNGAIIVRKGDDRIKTLADLRGRRVLVHRASMGETILRKAGLGESVVYAESVEDALRKIDRGEADATLATRLTALTRVHYFGLKNIRALDVPVEGYDVRYCIAVQEGDGEMLARINEGLAVLVRTGRYDALYRKWFSHVEPVGYSLEQVLLAVAVGLSLALLVALWAAGRQRRLRRQIARQAVELQASEERYRGVFEGAPDGLLVLEAQDRPGDPVILQVNPAARRLLQTGSGPAPRSRLRSVLAGDPVLLERLTAATAAEQAEEFEHEKPGATAWWRVSSSPLGGRLLVSLRDITEQTQARQRLQQQDEHMRQTQKIEAIGTLAGGIAHDFNNLLTAIMGNTQLTLMNLPPGHPETGSLEQVLKAARRAQQLAKQILTFSRRTTPSRQPVKVTPLVDEVLDFLRAVARGTVEFDHQALPEGAEIMADPGQVHQVLMNIGTNALQAMRGAPGRLVFVEEWVTIEPGEPPPGIQPGRCLRIAVRDSGPGMSREIMNRIFEPFFTTKPMGEGTGLGLAVVHGIMRQHDGAVTVTSEPGRGTCFHLYFPMQAATRASPVEEATAAVPTGRGQMILLVDDDPAIVETVRKLLQRLGYAVSAHLRADEALAEFEASPDRFALVLSDLTMPGLNGLQFATRVRAVRPGLPLVLASGYWGEADLAEARRLGLSALLHKPLAYEMLGRAVAAQLPAV</sequence>
<dbReference type="GO" id="GO:0000155">
    <property type="term" value="F:phosphorelay sensor kinase activity"/>
    <property type="evidence" value="ECO:0007669"/>
    <property type="project" value="InterPro"/>
</dbReference>
<dbReference type="EMBL" id="CP016094">
    <property type="protein sequence ID" value="AOS44782.1"/>
    <property type="molecule type" value="Genomic_DNA"/>
</dbReference>
<dbReference type="CDD" id="cd13704">
    <property type="entry name" value="PBP2_HisK"/>
    <property type="match status" value="1"/>
</dbReference>
<dbReference type="Pfam" id="PF00512">
    <property type="entry name" value="HisKA"/>
    <property type="match status" value="1"/>
</dbReference>
<dbReference type="AlphaFoldDB" id="A0A1D8AV66"/>
<dbReference type="Gene3D" id="3.40.50.2300">
    <property type="match status" value="1"/>
</dbReference>
<comment type="catalytic activity">
    <reaction evidence="1">
        <text>ATP + protein L-histidine = ADP + protein N-phospho-L-histidine.</text>
        <dbReference type="EC" id="2.7.13.3"/>
    </reaction>
</comment>
<dbReference type="PROSITE" id="PS50109">
    <property type="entry name" value="HIS_KIN"/>
    <property type="match status" value="1"/>
</dbReference>
<evidence type="ECO:0000256" key="8">
    <source>
        <dbReference type="ARBA" id="ARBA00023012"/>
    </source>
</evidence>
<dbReference type="PATRIC" id="fig|1838286.3.peg.1863"/>
<evidence type="ECO:0000259" key="10">
    <source>
        <dbReference type="PROSITE" id="PS50109"/>
    </source>
</evidence>
<evidence type="ECO:0000259" key="11">
    <source>
        <dbReference type="PROSITE" id="PS50110"/>
    </source>
</evidence>
<dbReference type="CDD" id="cd00082">
    <property type="entry name" value="HisKA"/>
    <property type="match status" value="1"/>
</dbReference>
<name>A0A1D8AV66_9BACT</name>
<dbReference type="CDD" id="cd00156">
    <property type="entry name" value="REC"/>
    <property type="match status" value="1"/>
</dbReference>
<proteinExistence type="predicted"/>
<dbReference type="PROSITE" id="PS50110">
    <property type="entry name" value="RESPONSE_REGULATORY"/>
    <property type="match status" value="1"/>
</dbReference>
<evidence type="ECO:0000256" key="9">
    <source>
        <dbReference type="PROSITE-ProRule" id="PRU00169"/>
    </source>
</evidence>
<evidence type="ECO:0000256" key="1">
    <source>
        <dbReference type="ARBA" id="ARBA00000085"/>
    </source>
</evidence>
<keyword evidence="6" id="KW-0418">Kinase</keyword>
<evidence type="ECO:0000256" key="4">
    <source>
        <dbReference type="ARBA" id="ARBA00022679"/>
    </source>
</evidence>
<dbReference type="Pfam" id="PF13188">
    <property type="entry name" value="PAS_8"/>
    <property type="match status" value="1"/>
</dbReference>
<evidence type="ECO:0000256" key="5">
    <source>
        <dbReference type="ARBA" id="ARBA00022741"/>
    </source>
</evidence>
<dbReference type="GO" id="GO:0005524">
    <property type="term" value="F:ATP binding"/>
    <property type="evidence" value="ECO:0007669"/>
    <property type="project" value="UniProtKB-KW"/>
</dbReference>
<dbReference type="InterPro" id="IPR036890">
    <property type="entry name" value="HATPase_C_sf"/>
</dbReference>